<feature type="transmembrane region" description="Helical" evidence="1">
    <location>
        <begin position="64"/>
        <end position="85"/>
    </location>
</feature>
<gene>
    <name evidence="2" type="ORF">GCM10011342_11110</name>
</gene>
<evidence type="ECO:0000313" key="2">
    <source>
        <dbReference type="EMBL" id="GGD03892.1"/>
    </source>
</evidence>
<dbReference type="Proteomes" id="UP000613582">
    <property type="component" value="Unassembled WGS sequence"/>
</dbReference>
<dbReference type="EMBL" id="BMGH01000001">
    <property type="protein sequence ID" value="GGD03892.1"/>
    <property type="molecule type" value="Genomic_DNA"/>
</dbReference>
<comment type="caution">
    <text evidence="2">The sequence shown here is derived from an EMBL/GenBank/DDBJ whole genome shotgun (WGS) entry which is preliminary data.</text>
</comment>
<feature type="transmembrane region" description="Helical" evidence="1">
    <location>
        <begin position="130"/>
        <end position="151"/>
    </location>
</feature>
<name>A0A8J2V1S1_9PROT</name>
<feature type="transmembrane region" description="Helical" evidence="1">
    <location>
        <begin position="12"/>
        <end position="28"/>
    </location>
</feature>
<sequence>MSGASLVGDAHFAVGCAALIAGFTAFAVRKGSPVHKGAGAIFLGSMLALTASGLWMSIAREILFTVFLSAIAFHAFVSGWAAAAVNRRVGGTITFGSAIFSGAIAAGAIYGGLRAAEAPGGVLNDLPPAAFYSLAAIALLMFFFDILFAVSKTPSGQRRLTRHAWRMGFSFFLASSIFFFGNNHVLPEMLRHPVFLSAPVAAVLIWTIYYAVRTRLSLRRPGDPAA</sequence>
<feature type="transmembrane region" description="Helical" evidence="1">
    <location>
        <begin position="40"/>
        <end position="58"/>
    </location>
</feature>
<protein>
    <recommendedName>
        <fullName evidence="4">DUF2306 domain-containing protein</fullName>
    </recommendedName>
</protein>
<evidence type="ECO:0000313" key="3">
    <source>
        <dbReference type="Proteomes" id="UP000613582"/>
    </source>
</evidence>
<organism evidence="2 3">
    <name type="scientific">Aquisalinus flavus</name>
    <dbReference type="NCBI Taxonomy" id="1526572"/>
    <lineage>
        <taxon>Bacteria</taxon>
        <taxon>Pseudomonadati</taxon>
        <taxon>Pseudomonadota</taxon>
        <taxon>Alphaproteobacteria</taxon>
        <taxon>Parvularculales</taxon>
        <taxon>Parvularculaceae</taxon>
        <taxon>Aquisalinus</taxon>
    </lineage>
</organism>
<feature type="transmembrane region" description="Helical" evidence="1">
    <location>
        <begin position="92"/>
        <end position="110"/>
    </location>
</feature>
<reference evidence="2" key="1">
    <citation type="journal article" date="2014" name="Int. J. Syst. Evol. Microbiol.">
        <title>Complete genome sequence of Corynebacterium casei LMG S-19264T (=DSM 44701T), isolated from a smear-ripened cheese.</title>
        <authorList>
            <consortium name="US DOE Joint Genome Institute (JGI-PGF)"/>
            <person name="Walter F."/>
            <person name="Albersmeier A."/>
            <person name="Kalinowski J."/>
            <person name="Ruckert C."/>
        </authorList>
    </citation>
    <scope>NUCLEOTIDE SEQUENCE</scope>
    <source>
        <strain evidence="2">CGMCC 1.12921</strain>
    </source>
</reference>
<keyword evidence="1" id="KW-0472">Membrane</keyword>
<keyword evidence="1" id="KW-0812">Transmembrane</keyword>
<dbReference type="RefSeq" id="WP_188160276.1">
    <property type="nucleotide sequence ID" value="NZ_BMGH01000001.1"/>
</dbReference>
<feature type="transmembrane region" description="Helical" evidence="1">
    <location>
        <begin position="193"/>
        <end position="212"/>
    </location>
</feature>
<dbReference type="AlphaFoldDB" id="A0A8J2V1S1"/>
<keyword evidence="3" id="KW-1185">Reference proteome</keyword>
<evidence type="ECO:0000256" key="1">
    <source>
        <dbReference type="SAM" id="Phobius"/>
    </source>
</evidence>
<accession>A0A8J2V1S1</accession>
<evidence type="ECO:0008006" key="4">
    <source>
        <dbReference type="Google" id="ProtNLM"/>
    </source>
</evidence>
<keyword evidence="1" id="KW-1133">Transmembrane helix</keyword>
<reference evidence="2" key="2">
    <citation type="submission" date="2020-09" db="EMBL/GenBank/DDBJ databases">
        <authorList>
            <person name="Sun Q."/>
            <person name="Zhou Y."/>
        </authorList>
    </citation>
    <scope>NUCLEOTIDE SEQUENCE</scope>
    <source>
        <strain evidence="2">CGMCC 1.12921</strain>
    </source>
</reference>
<feature type="transmembrane region" description="Helical" evidence="1">
    <location>
        <begin position="163"/>
        <end position="181"/>
    </location>
</feature>
<proteinExistence type="predicted"/>